<dbReference type="Pfam" id="PF20411">
    <property type="entry name" value="DUF6697"/>
    <property type="match status" value="1"/>
</dbReference>
<dbReference type="InterPro" id="IPR046520">
    <property type="entry name" value="DUF6697"/>
</dbReference>
<feature type="region of interest" description="Disordered" evidence="2">
    <location>
        <begin position="161"/>
        <end position="233"/>
    </location>
</feature>
<accession>A0A9P5Y877</accession>
<proteinExistence type="predicted"/>
<name>A0A9P5Y877_9AGAR</name>
<dbReference type="Proteomes" id="UP000807353">
    <property type="component" value="Unassembled WGS sequence"/>
</dbReference>
<feature type="compositionally biased region" description="Low complexity" evidence="2">
    <location>
        <begin position="219"/>
        <end position="230"/>
    </location>
</feature>
<evidence type="ECO:0000259" key="3">
    <source>
        <dbReference type="Pfam" id="PF20411"/>
    </source>
</evidence>
<dbReference type="EMBL" id="MU150257">
    <property type="protein sequence ID" value="KAF9463979.1"/>
    <property type="molecule type" value="Genomic_DNA"/>
</dbReference>
<feature type="compositionally biased region" description="Basic residues" evidence="2">
    <location>
        <begin position="161"/>
        <end position="173"/>
    </location>
</feature>
<keyword evidence="5" id="KW-1185">Reference proteome</keyword>
<protein>
    <recommendedName>
        <fullName evidence="3">DUF6697 domain-containing protein</fullName>
    </recommendedName>
</protein>
<evidence type="ECO:0000256" key="1">
    <source>
        <dbReference type="SAM" id="Coils"/>
    </source>
</evidence>
<comment type="caution">
    <text evidence="4">The sequence shown here is derived from an EMBL/GenBank/DDBJ whole genome shotgun (WGS) entry which is preliminary data.</text>
</comment>
<keyword evidence="1" id="KW-0175">Coiled coil</keyword>
<dbReference type="AlphaFoldDB" id="A0A9P5Y877"/>
<dbReference type="OrthoDB" id="3265858at2759"/>
<feature type="compositionally biased region" description="Basic residues" evidence="2">
    <location>
        <begin position="202"/>
        <end position="215"/>
    </location>
</feature>
<feature type="compositionally biased region" description="Low complexity" evidence="2">
    <location>
        <begin position="113"/>
        <end position="133"/>
    </location>
</feature>
<feature type="domain" description="DUF6697" evidence="3">
    <location>
        <begin position="281"/>
        <end position="446"/>
    </location>
</feature>
<gene>
    <name evidence="4" type="ORF">BDZ94DRAFT_531240</name>
</gene>
<reference evidence="4" key="1">
    <citation type="submission" date="2020-11" db="EMBL/GenBank/DDBJ databases">
        <authorList>
            <consortium name="DOE Joint Genome Institute"/>
            <person name="Ahrendt S."/>
            <person name="Riley R."/>
            <person name="Andreopoulos W."/>
            <person name="Labutti K."/>
            <person name="Pangilinan J."/>
            <person name="Ruiz-Duenas F.J."/>
            <person name="Barrasa J.M."/>
            <person name="Sanchez-Garcia M."/>
            <person name="Camarero S."/>
            <person name="Miyauchi S."/>
            <person name="Serrano A."/>
            <person name="Linde D."/>
            <person name="Babiker R."/>
            <person name="Drula E."/>
            <person name="Ayuso-Fernandez I."/>
            <person name="Pacheco R."/>
            <person name="Padilla G."/>
            <person name="Ferreira P."/>
            <person name="Barriuso J."/>
            <person name="Kellner H."/>
            <person name="Castanera R."/>
            <person name="Alfaro M."/>
            <person name="Ramirez L."/>
            <person name="Pisabarro A.G."/>
            <person name="Kuo A."/>
            <person name="Tritt A."/>
            <person name="Lipzen A."/>
            <person name="He G."/>
            <person name="Yan M."/>
            <person name="Ng V."/>
            <person name="Cullen D."/>
            <person name="Martin F."/>
            <person name="Rosso M.-N."/>
            <person name="Henrissat B."/>
            <person name="Hibbett D."/>
            <person name="Martinez A.T."/>
            <person name="Grigoriev I.V."/>
        </authorList>
    </citation>
    <scope>NUCLEOTIDE SEQUENCE</scope>
    <source>
        <strain evidence="4">CBS 247.69</strain>
    </source>
</reference>
<evidence type="ECO:0000313" key="4">
    <source>
        <dbReference type="EMBL" id="KAF9463979.1"/>
    </source>
</evidence>
<sequence>MDHESVAELRLQISRLESENEAIREERDRFRIEVKTFRSKVNVLESQAEDLEIQNGDLKRKLSRIETLPPVSKADEMGGSSRRNMGTLRASTKDIVEVEEDLDTEGTVVPSQTKSTKSRPPLSSKSSTRSSTSWETPIVHISRHKRAIDTVDDAERPIMKAKKTNGIAHRKPPARVSNTHQDDPSSPPTPIASPETTPAKPYARRPSIRGPKHPRQGFTTTATGTSTSTSVPPRFIAKRREGLKVEADSLILPSQYLLKYLGSSVPLPITPPPPSPPTLLKRTFICQTLGGNSQTLRTSSNYRGRQILFPTLDNNPDAPIHPGSPGLMGCSRVDVVGAFTVFSRVQVKPNPMWEYMGEYRTSHIGLLPASIFDAQTREVKDAWAKTIDLKTWPPYPDMRARIAARKGGELTRADIIEALEQGDEQIGLLKMECVSYDREFLAHLTRKLKTWGG</sequence>
<feature type="region of interest" description="Disordered" evidence="2">
    <location>
        <begin position="71"/>
        <end position="139"/>
    </location>
</feature>
<organism evidence="4 5">
    <name type="scientific">Collybia nuda</name>
    <dbReference type="NCBI Taxonomy" id="64659"/>
    <lineage>
        <taxon>Eukaryota</taxon>
        <taxon>Fungi</taxon>
        <taxon>Dikarya</taxon>
        <taxon>Basidiomycota</taxon>
        <taxon>Agaricomycotina</taxon>
        <taxon>Agaricomycetes</taxon>
        <taxon>Agaricomycetidae</taxon>
        <taxon>Agaricales</taxon>
        <taxon>Tricholomatineae</taxon>
        <taxon>Clitocybaceae</taxon>
        <taxon>Collybia</taxon>
    </lineage>
</organism>
<evidence type="ECO:0000256" key="2">
    <source>
        <dbReference type="SAM" id="MobiDB-lite"/>
    </source>
</evidence>
<evidence type="ECO:0000313" key="5">
    <source>
        <dbReference type="Proteomes" id="UP000807353"/>
    </source>
</evidence>
<feature type="coiled-coil region" evidence="1">
    <location>
        <begin position="6"/>
        <end position="68"/>
    </location>
</feature>